<evidence type="ECO:0000259" key="3">
    <source>
        <dbReference type="PROSITE" id="PS50076"/>
    </source>
</evidence>
<dbReference type="InterPro" id="IPR036869">
    <property type="entry name" value="J_dom_sf"/>
</dbReference>
<dbReference type="Pfam" id="PF14308">
    <property type="entry name" value="DnaJ-X"/>
    <property type="match status" value="1"/>
</dbReference>
<gene>
    <name evidence="4" type="ORF">EDS130_LOCUS13903</name>
    <name evidence="5" type="ORF">XAT740_LOCUS48767</name>
</gene>
<proteinExistence type="predicted"/>
<protein>
    <recommendedName>
        <fullName evidence="3">J domain-containing protein</fullName>
    </recommendedName>
</protein>
<comment type="caution">
    <text evidence="5">The sequence shown here is derived from an EMBL/GenBank/DDBJ whole genome shotgun (WGS) entry which is preliminary data.</text>
</comment>
<dbReference type="InterPro" id="IPR026894">
    <property type="entry name" value="DnaJ_X"/>
</dbReference>
<dbReference type="SMART" id="SM00271">
    <property type="entry name" value="DnaJ"/>
    <property type="match status" value="1"/>
</dbReference>
<dbReference type="PANTHER" id="PTHR44924">
    <property type="entry name" value="DNAJ SUBFAMILY A MEMBER 2"/>
    <property type="match status" value="1"/>
</dbReference>
<dbReference type="Proteomes" id="UP000663852">
    <property type="component" value="Unassembled WGS sequence"/>
</dbReference>
<dbReference type="InterPro" id="IPR018253">
    <property type="entry name" value="DnaJ_domain_CS"/>
</dbReference>
<dbReference type="InterPro" id="IPR001623">
    <property type="entry name" value="DnaJ_domain"/>
</dbReference>
<feature type="domain" description="J" evidence="3">
    <location>
        <begin position="37"/>
        <end position="107"/>
    </location>
</feature>
<dbReference type="CDD" id="cd06257">
    <property type="entry name" value="DnaJ"/>
    <property type="match status" value="1"/>
</dbReference>
<evidence type="ECO:0000313" key="4">
    <source>
        <dbReference type="EMBL" id="CAF0981557.1"/>
    </source>
</evidence>
<feature type="region of interest" description="Disordered" evidence="2">
    <location>
        <begin position="356"/>
        <end position="418"/>
    </location>
</feature>
<accession>A0A816BN59</accession>
<feature type="region of interest" description="Disordered" evidence="2">
    <location>
        <begin position="1"/>
        <end position="32"/>
    </location>
</feature>
<dbReference type="EMBL" id="CAJNOR010007063">
    <property type="protein sequence ID" value="CAF1609847.1"/>
    <property type="molecule type" value="Genomic_DNA"/>
</dbReference>
<organism evidence="5 6">
    <name type="scientific">Adineta ricciae</name>
    <name type="common">Rotifer</name>
    <dbReference type="NCBI Taxonomy" id="249248"/>
    <lineage>
        <taxon>Eukaryota</taxon>
        <taxon>Metazoa</taxon>
        <taxon>Spiralia</taxon>
        <taxon>Gnathifera</taxon>
        <taxon>Rotifera</taxon>
        <taxon>Eurotatoria</taxon>
        <taxon>Bdelloidea</taxon>
        <taxon>Adinetida</taxon>
        <taxon>Adinetidae</taxon>
        <taxon>Adineta</taxon>
    </lineage>
</organism>
<dbReference type="AlphaFoldDB" id="A0A816BN59"/>
<dbReference type="OrthoDB" id="376357at2759"/>
<dbReference type="Pfam" id="PF00226">
    <property type="entry name" value="DnaJ"/>
    <property type="match status" value="1"/>
</dbReference>
<feature type="compositionally biased region" description="Low complexity" evidence="2">
    <location>
        <begin position="356"/>
        <end position="389"/>
    </location>
</feature>
<feature type="coiled-coil region" evidence="1">
    <location>
        <begin position="176"/>
        <end position="204"/>
    </location>
</feature>
<keyword evidence="1" id="KW-0175">Coiled coil</keyword>
<dbReference type="Gene3D" id="1.10.287.110">
    <property type="entry name" value="DnaJ domain"/>
    <property type="match status" value="1"/>
</dbReference>
<dbReference type="SUPFAM" id="SSF46565">
    <property type="entry name" value="Chaperone J-domain"/>
    <property type="match status" value="1"/>
</dbReference>
<evidence type="ECO:0000256" key="1">
    <source>
        <dbReference type="SAM" id="Coils"/>
    </source>
</evidence>
<keyword evidence="6" id="KW-1185">Reference proteome</keyword>
<dbReference type="PRINTS" id="PR00625">
    <property type="entry name" value="JDOMAIN"/>
</dbReference>
<reference evidence="5" key="1">
    <citation type="submission" date="2021-02" db="EMBL/GenBank/DDBJ databases">
        <authorList>
            <person name="Nowell W R."/>
        </authorList>
    </citation>
    <scope>NUCLEOTIDE SEQUENCE</scope>
</reference>
<sequence>MASASSGDNDDKKKSAGGVRSGFLGKTGTDEAPLDKTYYNILNVSPTATASEIKKAYYSLSLQYHPDRTQNLNDLTRREYAERFKQISQAYSILSDPEKRKLYNRYGKDERLVNNGSAGFNLEDFDAEEFFRLMFGGEQFTKIIGDFELAKSFKHAISEVIKDAENKGTEETREQKEEKMRKRLAYAEERSQAREERIKQLAQNLTYKLSVFTESIPPNANEQQQKEAMHNFTELTRMDIPNLLNAPYGEHLLHAIGYIYASKAKLWLNKLDSQEGHIGKRVLGFGKHFQSSWKERVHVVKETVKTVKCAVEWGQSMSKLAQIADEEAAASEEAQNSQYPFTHHSGHLEYEGFVPSESTASTSASASSQHANASSTASASASASTTSTSVKHHRQGKSASAQPPVPLTEEEKRKLEADTAAKSMEALWRATKLEIESIERDVCDRVLNESTCHRDTRRRRCIALLKIGELWQEARDTRARTAASSSDSP</sequence>
<evidence type="ECO:0000313" key="6">
    <source>
        <dbReference type="Proteomes" id="UP000663828"/>
    </source>
</evidence>
<dbReference type="EMBL" id="CAJNOJ010000056">
    <property type="protein sequence ID" value="CAF0981557.1"/>
    <property type="molecule type" value="Genomic_DNA"/>
</dbReference>
<dbReference type="Proteomes" id="UP000663828">
    <property type="component" value="Unassembled WGS sequence"/>
</dbReference>
<feature type="compositionally biased region" description="Basic and acidic residues" evidence="2">
    <location>
        <begin position="409"/>
        <end position="418"/>
    </location>
</feature>
<dbReference type="PROSITE" id="PS50076">
    <property type="entry name" value="DNAJ_2"/>
    <property type="match status" value="1"/>
</dbReference>
<dbReference type="PANTHER" id="PTHR44924:SF1">
    <property type="entry name" value="DNAJ SUBFAMILY A MEMBER 2"/>
    <property type="match status" value="1"/>
</dbReference>
<evidence type="ECO:0000256" key="2">
    <source>
        <dbReference type="SAM" id="MobiDB-lite"/>
    </source>
</evidence>
<dbReference type="PROSITE" id="PS00636">
    <property type="entry name" value="DNAJ_1"/>
    <property type="match status" value="1"/>
</dbReference>
<name>A0A816BN59_ADIRI</name>
<evidence type="ECO:0000313" key="5">
    <source>
        <dbReference type="EMBL" id="CAF1609847.1"/>
    </source>
</evidence>